<dbReference type="EMBL" id="CP115166">
    <property type="protein sequence ID" value="WDA60349.1"/>
    <property type="molecule type" value="Genomic_DNA"/>
</dbReference>
<feature type="compositionally biased region" description="Pro residues" evidence="2">
    <location>
        <begin position="410"/>
        <end position="423"/>
    </location>
</feature>
<dbReference type="HAMAP" id="MF_01270">
    <property type="entry name" value="AnhMurNAc_kinase"/>
    <property type="match status" value="1"/>
</dbReference>
<evidence type="ECO:0000313" key="3">
    <source>
        <dbReference type="EMBL" id="WDA60349.1"/>
    </source>
</evidence>
<keyword evidence="1 3" id="KW-0418">Kinase</keyword>
<comment type="function">
    <text evidence="1">Catalyzes the specific phosphorylation of 1,6-anhydro-N-acetylmuramic acid (anhMurNAc) with the simultaneous cleavage of the 1,6-anhydro ring, generating MurNAc-6-P. Is required for the utilization of anhMurNAc either imported from the medium or derived from its own cell wall murein, and thus plays a role in cell wall recycling.</text>
</comment>
<keyword evidence="4" id="KW-1185">Reference proteome</keyword>
<keyword evidence="3" id="KW-0614">Plasmid</keyword>
<geneLocation type="plasmid" evidence="3 4">
    <name>pDATS01</name>
</geneLocation>
<gene>
    <name evidence="1" type="primary">anmK</name>
    <name evidence="3" type="ORF">M8445_15130</name>
</gene>
<feature type="binding site" evidence="1">
    <location>
        <begin position="13"/>
        <end position="20"/>
    </location>
    <ligand>
        <name>ATP</name>
        <dbReference type="ChEBI" id="CHEBI:30616"/>
    </ligand>
</feature>
<comment type="pathway">
    <text evidence="1">Cell wall biogenesis; peptidoglycan recycling.</text>
</comment>
<sequence>MSSAPRVLGLMSGTSADGIDAALLELPGWPDLRGTHAPPTPQTLSALSALSDLSDRGGRPHAPRGRVVAHTFTPYPPDLRAAVLAAMQGGVGTADLTQLHWALGEALAQAAAPHAAHADLIASHGQTVQHHPAPDPARGWARPATLQLGEAAVIAAHTGRPVVADFRPADMAAGGVGAPLVPFADWALLAQDGVNRTLLNLGGIANVTALRGLDPGRVQAFDTGPANCLLDEIAALTGQTHDAGGALAASGQVHEPTLARWLSHPDLAQPPPRATGREVWTLGRLPVPPDLSPDLSAADLAATATALTAQSVAQALRFLSGPPGEVVVAGGGARNPALMRALAAALADLPTPTPLRTFADLGWTDAGFTDATREAAAFAFLGYAHAQGWPNTLPHTTGARHAVIAGRWTPAPPAAAPRRPVPVNPALFPGDRP</sequence>
<proteinExistence type="inferred from homology"/>
<dbReference type="InterPro" id="IPR043129">
    <property type="entry name" value="ATPase_NBD"/>
</dbReference>
<keyword evidence="1" id="KW-0119">Carbohydrate metabolism</keyword>
<evidence type="ECO:0000256" key="1">
    <source>
        <dbReference type="HAMAP-Rule" id="MF_01270"/>
    </source>
</evidence>
<comment type="catalytic activity">
    <reaction evidence="1">
        <text>1,6-anhydro-N-acetyl-beta-muramate + ATP + H2O = N-acetyl-D-muramate 6-phosphate + ADP + H(+)</text>
        <dbReference type="Rhea" id="RHEA:24952"/>
        <dbReference type="ChEBI" id="CHEBI:15377"/>
        <dbReference type="ChEBI" id="CHEBI:15378"/>
        <dbReference type="ChEBI" id="CHEBI:30616"/>
        <dbReference type="ChEBI" id="CHEBI:58690"/>
        <dbReference type="ChEBI" id="CHEBI:58722"/>
        <dbReference type="ChEBI" id="CHEBI:456216"/>
        <dbReference type="EC" id="2.7.1.170"/>
    </reaction>
</comment>
<dbReference type="SUPFAM" id="SSF53067">
    <property type="entry name" value="Actin-like ATPase domain"/>
    <property type="match status" value="1"/>
</dbReference>
<keyword evidence="1" id="KW-0067">ATP-binding</keyword>
<evidence type="ECO:0000313" key="4">
    <source>
        <dbReference type="Proteomes" id="UP001217044"/>
    </source>
</evidence>
<dbReference type="Pfam" id="PF03702">
    <property type="entry name" value="AnmK"/>
    <property type="match status" value="1"/>
</dbReference>
<keyword evidence="1" id="KW-0547">Nucleotide-binding</keyword>
<comment type="pathway">
    <text evidence="1">Amino-sugar metabolism; 1,6-anhydro-N-acetylmuramate degradation.</text>
</comment>
<dbReference type="Proteomes" id="UP001217044">
    <property type="component" value="Plasmid pDATS01"/>
</dbReference>
<dbReference type="RefSeq" id="WP_273991128.1">
    <property type="nucleotide sequence ID" value="NZ_BAABQT010000008.1"/>
</dbReference>
<organism evidence="3 4">
    <name type="scientific">Deinococcus aquaticus</name>
    <dbReference type="NCBI Taxonomy" id="328692"/>
    <lineage>
        <taxon>Bacteria</taxon>
        <taxon>Thermotogati</taxon>
        <taxon>Deinococcota</taxon>
        <taxon>Deinococci</taxon>
        <taxon>Deinococcales</taxon>
        <taxon>Deinococcaceae</taxon>
        <taxon>Deinococcus</taxon>
    </lineage>
</organism>
<name>A0ABY7V572_9DEIO</name>
<comment type="similarity">
    <text evidence="1">Belongs to the anhydro-N-acetylmuramic acid kinase family.</text>
</comment>
<accession>A0ABY7V572</accession>
<dbReference type="InterPro" id="IPR005338">
    <property type="entry name" value="Anhydro_N_Ac-Mur_kinase"/>
</dbReference>
<feature type="region of interest" description="Disordered" evidence="2">
    <location>
        <begin position="410"/>
        <end position="433"/>
    </location>
</feature>
<keyword evidence="1" id="KW-0808">Transferase</keyword>
<dbReference type="Gene3D" id="3.30.420.40">
    <property type="match status" value="2"/>
</dbReference>
<dbReference type="GO" id="GO:0016301">
    <property type="term" value="F:kinase activity"/>
    <property type="evidence" value="ECO:0007669"/>
    <property type="project" value="UniProtKB-KW"/>
</dbReference>
<reference evidence="3 4" key="1">
    <citation type="submission" date="2022-12" db="EMBL/GenBank/DDBJ databases">
        <title>Genome Sequence of Deinococcus aquaticus Type Strain PB314.</title>
        <authorList>
            <person name="Albert C."/>
            <person name="Hill J."/>
            <person name="Boren L."/>
            <person name="Scholz-Ng S."/>
            <person name="Fatema N."/>
            <person name="Grosso R."/>
            <person name="Soboslay E."/>
            <person name="Tuohy J."/>
        </authorList>
    </citation>
    <scope>NUCLEOTIDE SEQUENCE [LARGE SCALE GENOMIC DNA]</scope>
    <source>
        <strain evidence="3 4">PB-314</strain>
        <plasmid evidence="3 4">pDATS01</plasmid>
    </source>
</reference>
<dbReference type="PANTHER" id="PTHR30605:SF0">
    <property type="entry name" value="ANHYDRO-N-ACETYLMURAMIC ACID KINASE"/>
    <property type="match status" value="1"/>
</dbReference>
<evidence type="ECO:0000256" key="2">
    <source>
        <dbReference type="SAM" id="MobiDB-lite"/>
    </source>
</evidence>
<protein>
    <recommendedName>
        <fullName evidence="1">Anhydro-N-acetylmuramic acid kinase</fullName>
        <ecNumber evidence="1">2.7.1.170</ecNumber>
    </recommendedName>
    <alternativeName>
        <fullName evidence="1">AnhMurNAc kinase</fullName>
    </alternativeName>
</protein>
<dbReference type="PANTHER" id="PTHR30605">
    <property type="entry name" value="ANHYDRO-N-ACETYLMURAMIC ACID KINASE"/>
    <property type="match status" value="1"/>
</dbReference>
<dbReference type="EC" id="2.7.1.170" evidence="1"/>